<accession>A0A3E2B187</accession>
<keyword evidence="1" id="KW-0175">Coiled coil</keyword>
<organism evidence="2 3">
    <name type="scientific">Evtepia gabavorous</name>
    <dbReference type="NCBI Taxonomy" id="2211183"/>
    <lineage>
        <taxon>Bacteria</taxon>
        <taxon>Bacillati</taxon>
        <taxon>Bacillota</taxon>
        <taxon>Clostridia</taxon>
        <taxon>Eubacteriales</taxon>
        <taxon>Evtepia</taxon>
    </lineage>
</organism>
<gene>
    <name evidence="2" type="ORF">DV520_11000</name>
</gene>
<dbReference type="AlphaFoldDB" id="A0A3E2B187"/>
<dbReference type="GeneID" id="97996262"/>
<evidence type="ECO:0000313" key="3">
    <source>
        <dbReference type="Proteomes" id="UP000260649"/>
    </source>
</evidence>
<sequence length="254" mass="28337">MAYQNDDLLAFRQLRAQAARKKQLETQRAALTDRCQVLSVQAEACRKARQAAEQEVATLESKGPMGLLYTIAGDKAKRLDEARQTLRKARADDQQASWDLAQAQVDLAQTERSLEPLAGCDSAFAAARQARATTLQAADLPQSRQLRILEEALAQGEDWFQRLTDLCAQCRAVLDAARQTLRLAERVEQFRTPSTLALLQDAADLTVQQQQKLDQNLTALLTGMEERQTQLEQTLDDLLAQDLFPSPVEEAFPD</sequence>
<evidence type="ECO:0000313" key="2">
    <source>
        <dbReference type="EMBL" id="RFT05757.1"/>
    </source>
</evidence>
<dbReference type="RefSeq" id="WP_117142842.1">
    <property type="nucleotide sequence ID" value="NZ_CAKXKJ010000018.1"/>
</dbReference>
<name>A0A3E2B187_9FIRM</name>
<proteinExistence type="predicted"/>
<dbReference type="EMBL" id="QQRQ01000030">
    <property type="protein sequence ID" value="RFT05757.1"/>
    <property type="molecule type" value="Genomic_DNA"/>
</dbReference>
<protein>
    <submittedName>
        <fullName evidence="2">Uncharacterized protein</fullName>
    </submittedName>
</protein>
<dbReference type="Proteomes" id="UP000260649">
    <property type="component" value="Unassembled WGS sequence"/>
</dbReference>
<evidence type="ECO:0000256" key="1">
    <source>
        <dbReference type="SAM" id="Coils"/>
    </source>
</evidence>
<feature type="coiled-coil region" evidence="1">
    <location>
        <begin position="14"/>
        <end position="62"/>
    </location>
</feature>
<comment type="caution">
    <text evidence="2">The sequence shown here is derived from an EMBL/GenBank/DDBJ whole genome shotgun (WGS) entry which is preliminary data.</text>
</comment>
<keyword evidence="3" id="KW-1185">Reference proteome</keyword>
<reference evidence="2 3" key="1">
    <citation type="submission" date="2018-07" db="EMBL/GenBank/DDBJ databases">
        <title>GABA Modulating Bacteria of the Human Gut Microbiota.</title>
        <authorList>
            <person name="Strandwitz P."/>
            <person name="Kim K.H."/>
            <person name="Terekhova D."/>
            <person name="Liu J.K."/>
            <person name="Sharma A."/>
            <person name="Levering J."/>
            <person name="Mcdonald D."/>
            <person name="Dietrich D."/>
            <person name="Ramadhar T.R."/>
            <person name="Lekbua A."/>
            <person name="Mroue N."/>
            <person name="Liston C."/>
            <person name="Stewart E.J."/>
            <person name="Dubin M.J."/>
            <person name="Zengler K."/>
            <person name="Knight R."/>
            <person name="Gilbert J.A."/>
            <person name="Clardy J."/>
            <person name="Lewis K."/>
        </authorList>
    </citation>
    <scope>NUCLEOTIDE SEQUENCE [LARGE SCALE GENOMIC DNA]</scope>
    <source>
        <strain evidence="2 3">KLE1738</strain>
    </source>
</reference>